<dbReference type="GeneID" id="34612807"/>
<dbReference type="EMBL" id="KV878339">
    <property type="protein sequence ID" value="OJJ48386.1"/>
    <property type="molecule type" value="Genomic_DNA"/>
</dbReference>
<gene>
    <name evidence="4" type="ORF">ASPZODRAFT_1581737</name>
</gene>
<keyword evidence="2" id="KW-0732">Signal</keyword>
<dbReference type="Proteomes" id="UP000184188">
    <property type="component" value="Unassembled WGS sequence"/>
</dbReference>
<dbReference type="PROSITE" id="PS51212">
    <property type="entry name" value="WSC"/>
    <property type="match status" value="1"/>
</dbReference>
<dbReference type="SMART" id="SM00321">
    <property type="entry name" value="WSC"/>
    <property type="match status" value="1"/>
</dbReference>
<protein>
    <recommendedName>
        <fullName evidence="3">WSC domain-containing protein</fullName>
    </recommendedName>
</protein>
<dbReference type="STRING" id="1073090.A0A1L9SMP9"/>
<feature type="chain" id="PRO_5012092379" description="WSC domain-containing protein" evidence="2">
    <location>
        <begin position="28"/>
        <end position="309"/>
    </location>
</feature>
<name>A0A1L9SMP9_9EURO</name>
<evidence type="ECO:0000313" key="5">
    <source>
        <dbReference type="Proteomes" id="UP000184188"/>
    </source>
</evidence>
<evidence type="ECO:0000259" key="3">
    <source>
        <dbReference type="PROSITE" id="PS51212"/>
    </source>
</evidence>
<evidence type="ECO:0000313" key="4">
    <source>
        <dbReference type="EMBL" id="OJJ48386.1"/>
    </source>
</evidence>
<proteinExistence type="predicted"/>
<feature type="compositionally biased region" description="Low complexity" evidence="1">
    <location>
        <begin position="172"/>
        <end position="193"/>
    </location>
</feature>
<organism evidence="4 5">
    <name type="scientific">Penicilliopsis zonata CBS 506.65</name>
    <dbReference type="NCBI Taxonomy" id="1073090"/>
    <lineage>
        <taxon>Eukaryota</taxon>
        <taxon>Fungi</taxon>
        <taxon>Dikarya</taxon>
        <taxon>Ascomycota</taxon>
        <taxon>Pezizomycotina</taxon>
        <taxon>Eurotiomycetes</taxon>
        <taxon>Eurotiomycetidae</taxon>
        <taxon>Eurotiales</taxon>
        <taxon>Aspergillaceae</taxon>
        <taxon>Penicilliopsis</taxon>
    </lineage>
</organism>
<dbReference type="RefSeq" id="XP_022582896.1">
    <property type="nucleotide sequence ID" value="XM_022726343.1"/>
</dbReference>
<evidence type="ECO:0000256" key="2">
    <source>
        <dbReference type="SAM" id="SignalP"/>
    </source>
</evidence>
<keyword evidence="5" id="KW-1185">Reference proteome</keyword>
<dbReference type="OrthoDB" id="2537459at2759"/>
<dbReference type="AlphaFoldDB" id="A0A1L9SMP9"/>
<feature type="region of interest" description="Disordered" evidence="1">
    <location>
        <begin position="121"/>
        <end position="196"/>
    </location>
</feature>
<evidence type="ECO:0000256" key="1">
    <source>
        <dbReference type="SAM" id="MobiDB-lite"/>
    </source>
</evidence>
<sequence length="309" mass="32345">MSSSISILALASLLALVTWPITTTSLAIEYCSSQNTGSSFTANYSIYQSNGLCETTCDPDYAFGILLDKNCWCSNYAPASSTTTNVSKCDDECPGYPSDHCGNAAKTLYAYIAMSSHEPSGTATVSATSTSTTSSTSETSKTTTSETTTSTESQTIAVETVAGEVKTVTIDNSSPTSTSSSSSSSSKSSSNNSGLSGGDIAGIVVGVFAKRRSRGTHGSDYDPSGTVMFGGRRHSKGSQMSFMKATYGDNHSHSLSAGSSIGPGRPGIFTDNRMKTDTVLYPNGRRDSSVSLQDNEDYSRPVLRLTNPD</sequence>
<feature type="domain" description="WSC" evidence="3">
    <location>
        <begin position="25"/>
        <end position="114"/>
    </location>
</feature>
<feature type="region of interest" description="Disordered" evidence="1">
    <location>
        <begin position="280"/>
        <end position="309"/>
    </location>
</feature>
<feature type="signal peptide" evidence="2">
    <location>
        <begin position="1"/>
        <end position="27"/>
    </location>
</feature>
<reference evidence="5" key="1">
    <citation type="journal article" date="2017" name="Genome Biol.">
        <title>Comparative genomics reveals high biological diversity and specific adaptations in the industrially and medically important fungal genus Aspergillus.</title>
        <authorList>
            <person name="de Vries R.P."/>
            <person name="Riley R."/>
            <person name="Wiebenga A."/>
            <person name="Aguilar-Osorio G."/>
            <person name="Amillis S."/>
            <person name="Uchima C.A."/>
            <person name="Anderluh G."/>
            <person name="Asadollahi M."/>
            <person name="Askin M."/>
            <person name="Barry K."/>
            <person name="Battaglia E."/>
            <person name="Bayram O."/>
            <person name="Benocci T."/>
            <person name="Braus-Stromeyer S.A."/>
            <person name="Caldana C."/>
            <person name="Canovas D."/>
            <person name="Cerqueira G.C."/>
            <person name="Chen F."/>
            <person name="Chen W."/>
            <person name="Choi C."/>
            <person name="Clum A."/>
            <person name="Dos Santos R.A."/>
            <person name="Damasio A.R."/>
            <person name="Diallinas G."/>
            <person name="Emri T."/>
            <person name="Fekete E."/>
            <person name="Flipphi M."/>
            <person name="Freyberg S."/>
            <person name="Gallo A."/>
            <person name="Gournas C."/>
            <person name="Habgood R."/>
            <person name="Hainaut M."/>
            <person name="Harispe M.L."/>
            <person name="Henrissat B."/>
            <person name="Hilden K.S."/>
            <person name="Hope R."/>
            <person name="Hossain A."/>
            <person name="Karabika E."/>
            <person name="Karaffa L."/>
            <person name="Karanyi Z."/>
            <person name="Krasevec N."/>
            <person name="Kuo A."/>
            <person name="Kusch H."/>
            <person name="LaButti K."/>
            <person name="Lagendijk E.L."/>
            <person name="Lapidus A."/>
            <person name="Levasseur A."/>
            <person name="Lindquist E."/>
            <person name="Lipzen A."/>
            <person name="Logrieco A.F."/>
            <person name="MacCabe A."/>
            <person name="Maekelae M.R."/>
            <person name="Malavazi I."/>
            <person name="Melin P."/>
            <person name="Meyer V."/>
            <person name="Mielnichuk N."/>
            <person name="Miskei M."/>
            <person name="Molnar A.P."/>
            <person name="Mule G."/>
            <person name="Ngan C.Y."/>
            <person name="Orejas M."/>
            <person name="Orosz E."/>
            <person name="Ouedraogo J.P."/>
            <person name="Overkamp K.M."/>
            <person name="Park H.-S."/>
            <person name="Perrone G."/>
            <person name="Piumi F."/>
            <person name="Punt P.J."/>
            <person name="Ram A.F."/>
            <person name="Ramon A."/>
            <person name="Rauscher S."/>
            <person name="Record E."/>
            <person name="Riano-Pachon D.M."/>
            <person name="Robert V."/>
            <person name="Roehrig J."/>
            <person name="Ruller R."/>
            <person name="Salamov A."/>
            <person name="Salih N.S."/>
            <person name="Samson R.A."/>
            <person name="Sandor E."/>
            <person name="Sanguinetti M."/>
            <person name="Schuetze T."/>
            <person name="Sepcic K."/>
            <person name="Shelest E."/>
            <person name="Sherlock G."/>
            <person name="Sophianopoulou V."/>
            <person name="Squina F.M."/>
            <person name="Sun H."/>
            <person name="Susca A."/>
            <person name="Todd R.B."/>
            <person name="Tsang A."/>
            <person name="Unkles S.E."/>
            <person name="van de Wiele N."/>
            <person name="van Rossen-Uffink D."/>
            <person name="Oliveira J.V."/>
            <person name="Vesth T.C."/>
            <person name="Visser J."/>
            <person name="Yu J.-H."/>
            <person name="Zhou M."/>
            <person name="Andersen M.R."/>
            <person name="Archer D.B."/>
            <person name="Baker S.E."/>
            <person name="Benoit I."/>
            <person name="Brakhage A.A."/>
            <person name="Braus G.H."/>
            <person name="Fischer R."/>
            <person name="Frisvad J.C."/>
            <person name="Goldman G.H."/>
            <person name="Houbraken J."/>
            <person name="Oakley B."/>
            <person name="Pocsi I."/>
            <person name="Scazzocchio C."/>
            <person name="Seiboth B."/>
            <person name="vanKuyk P.A."/>
            <person name="Wortman J."/>
            <person name="Dyer P.S."/>
            <person name="Grigoriev I.V."/>
        </authorList>
    </citation>
    <scope>NUCLEOTIDE SEQUENCE [LARGE SCALE GENOMIC DNA]</scope>
    <source>
        <strain evidence="5">CBS 506.65</strain>
    </source>
</reference>
<dbReference type="InterPro" id="IPR002889">
    <property type="entry name" value="WSC_carb-bd"/>
</dbReference>
<accession>A0A1L9SMP9</accession>
<dbReference type="Pfam" id="PF01822">
    <property type="entry name" value="WSC"/>
    <property type="match status" value="1"/>
</dbReference>
<dbReference type="VEuPathDB" id="FungiDB:ASPZODRAFT_1581737"/>
<feature type="compositionally biased region" description="Low complexity" evidence="1">
    <location>
        <begin position="121"/>
        <end position="155"/>
    </location>
</feature>